<dbReference type="GO" id="GO:0006730">
    <property type="term" value="P:one-carbon metabolic process"/>
    <property type="evidence" value="ECO:0007669"/>
    <property type="project" value="UniProtKB-KW"/>
</dbReference>
<proteinExistence type="inferred from homology"/>
<evidence type="ECO:0000259" key="9">
    <source>
        <dbReference type="PROSITE" id="PS51330"/>
    </source>
</evidence>
<dbReference type="STRING" id="307486.GCA_000807215_00203"/>
<evidence type="ECO:0000313" key="11">
    <source>
        <dbReference type="Proteomes" id="UP000317763"/>
    </source>
</evidence>
<gene>
    <name evidence="10" type="primary">folA</name>
    <name evidence="10" type="ORF">Ttaiw_02369</name>
</gene>
<evidence type="ECO:0000256" key="3">
    <source>
        <dbReference type="ARBA" id="ARBA00012856"/>
    </source>
</evidence>
<evidence type="ECO:0000256" key="8">
    <source>
        <dbReference type="PIRNR" id="PIRNR000194"/>
    </source>
</evidence>
<dbReference type="PRINTS" id="PR00070">
    <property type="entry name" value="DHFR"/>
</dbReference>
<dbReference type="InterPro" id="IPR012259">
    <property type="entry name" value="DHFR"/>
</dbReference>
<dbReference type="GO" id="GO:0005829">
    <property type="term" value="C:cytosol"/>
    <property type="evidence" value="ECO:0007669"/>
    <property type="project" value="TreeGrafter"/>
</dbReference>
<dbReference type="EMBL" id="VJOM01000038">
    <property type="protein sequence ID" value="TSE29218.1"/>
    <property type="molecule type" value="Genomic_DNA"/>
</dbReference>
<dbReference type="PANTHER" id="PTHR48069:SF3">
    <property type="entry name" value="DIHYDROFOLATE REDUCTASE"/>
    <property type="match status" value="1"/>
</dbReference>
<dbReference type="PROSITE" id="PS51330">
    <property type="entry name" value="DHFR_2"/>
    <property type="match status" value="1"/>
</dbReference>
<dbReference type="Pfam" id="PF00186">
    <property type="entry name" value="DHFR_1"/>
    <property type="match status" value="1"/>
</dbReference>
<name>A0A554X089_9BURK</name>
<dbReference type="InterPro" id="IPR001796">
    <property type="entry name" value="DHFR_dom"/>
</dbReference>
<evidence type="ECO:0000256" key="5">
    <source>
        <dbReference type="ARBA" id="ARBA00022857"/>
    </source>
</evidence>
<dbReference type="GO" id="GO:0046655">
    <property type="term" value="P:folic acid metabolic process"/>
    <property type="evidence" value="ECO:0007669"/>
    <property type="project" value="TreeGrafter"/>
</dbReference>
<dbReference type="GO" id="GO:0050661">
    <property type="term" value="F:NADP binding"/>
    <property type="evidence" value="ECO:0007669"/>
    <property type="project" value="InterPro"/>
</dbReference>
<evidence type="ECO:0000256" key="6">
    <source>
        <dbReference type="ARBA" id="ARBA00023002"/>
    </source>
</evidence>
<sequence>MLRAAMRLNLIFARAANGVIGCTRDGVPALPWHLPEDLAHFRRLTHGCPVIMGRTTWASLPPRFRPLPGRVNLVLTRDPATAAALRDAGAVPAGSLDEALAHCRALRGADGQPPAEVWVIGGAQVYAQAEPLAQRAVVTEIGRAFDGDAHAPVLGPNWRETAREPHVSANGLPFAFVTYERASRSSQTCINDR</sequence>
<evidence type="ECO:0000256" key="7">
    <source>
        <dbReference type="ARBA" id="ARBA00025067"/>
    </source>
</evidence>
<dbReference type="Gene3D" id="3.40.430.10">
    <property type="entry name" value="Dihydrofolate Reductase, subunit A"/>
    <property type="match status" value="1"/>
</dbReference>
<reference evidence="10 11" key="1">
    <citation type="submission" date="2019-07" db="EMBL/GenBank/DDBJ databases">
        <title>Tepidimonas taiwanensis I1-1 draft genome.</title>
        <authorList>
            <person name="Da Costa M.S."/>
            <person name="Froufe H.J.C."/>
            <person name="Egas C."/>
            <person name="Albuquerque L."/>
        </authorList>
    </citation>
    <scope>NUCLEOTIDE SEQUENCE [LARGE SCALE GENOMIC DNA]</scope>
    <source>
        <strain evidence="10 11">I1-1</strain>
    </source>
</reference>
<dbReference type="GO" id="GO:0046452">
    <property type="term" value="P:dihydrofolate metabolic process"/>
    <property type="evidence" value="ECO:0007669"/>
    <property type="project" value="TreeGrafter"/>
</dbReference>
<dbReference type="CDD" id="cd00209">
    <property type="entry name" value="DHFR"/>
    <property type="match status" value="1"/>
</dbReference>
<accession>A0A554X089</accession>
<dbReference type="SUPFAM" id="SSF53597">
    <property type="entry name" value="Dihydrofolate reductase-like"/>
    <property type="match status" value="1"/>
</dbReference>
<keyword evidence="11" id="KW-1185">Reference proteome</keyword>
<keyword evidence="4 8" id="KW-0554">One-carbon metabolism</keyword>
<comment type="catalytic activity">
    <reaction evidence="8">
        <text>(6S)-5,6,7,8-tetrahydrofolate + NADP(+) = 7,8-dihydrofolate + NADPH + H(+)</text>
        <dbReference type="Rhea" id="RHEA:15009"/>
        <dbReference type="ChEBI" id="CHEBI:15378"/>
        <dbReference type="ChEBI" id="CHEBI:57451"/>
        <dbReference type="ChEBI" id="CHEBI:57453"/>
        <dbReference type="ChEBI" id="CHEBI:57783"/>
        <dbReference type="ChEBI" id="CHEBI:58349"/>
        <dbReference type="EC" id="1.5.1.3"/>
    </reaction>
</comment>
<dbReference type="PIRSF" id="PIRSF000194">
    <property type="entry name" value="DHFR"/>
    <property type="match status" value="1"/>
</dbReference>
<organism evidence="10 11">
    <name type="scientific">Tepidimonas taiwanensis</name>
    <dbReference type="NCBI Taxonomy" id="307486"/>
    <lineage>
        <taxon>Bacteria</taxon>
        <taxon>Pseudomonadati</taxon>
        <taxon>Pseudomonadota</taxon>
        <taxon>Betaproteobacteria</taxon>
        <taxon>Burkholderiales</taxon>
        <taxon>Tepidimonas</taxon>
    </lineage>
</organism>
<keyword evidence="6 8" id="KW-0560">Oxidoreductase</keyword>
<comment type="pathway">
    <text evidence="1 8">Cofactor biosynthesis; tetrahydrofolate biosynthesis; 5,6,7,8-tetrahydrofolate from 7,8-dihydrofolate: step 1/1.</text>
</comment>
<evidence type="ECO:0000256" key="1">
    <source>
        <dbReference type="ARBA" id="ARBA00004903"/>
    </source>
</evidence>
<dbReference type="Proteomes" id="UP000317763">
    <property type="component" value="Unassembled WGS sequence"/>
</dbReference>
<dbReference type="UniPathway" id="UPA00077">
    <property type="reaction ID" value="UER00158"/>
</dbReference>
<dbReference type="PANTHER" id="PTHR48069">
    <property type="entry name" value="DIHYDROFOLATE REDUCTASE"/>
    <property type="match status" value="1"/>
</dbReference>
<comment type="similarity">
    <text evidence="2 8">Belongs to the dihydrofolate reductase family.</text>
</comment>
<dbReference type="GO" id="GO:0004146">
    <property type="term" value="F:dihydrofolate reductase activity"/>
    <property type="evidence" value="ECO:0007669"/>
    <property type="project" value="UniProtKB-EC"/>
</dbReference>
<protein>
    <recommendedName>
        <fullName evidence="3 8">Dihydrofolate reductase</fullName>
        <ecNumber evidence="3 8">1.5.1.3</ecNumber>
    </recommendedName>
</protein>
<evidence type="ECO:0000256" key="2">
    <source>
        <dbReference type="ARBA" id="ARBA00009539"/>
    </source>
</evidence>
<comment type="caution">
    <text evidence="10">The sequence shown here is derived from an EMBL/GenBank/DDBJ whole genome shotgun (WGS) entry which is preliminary data.</text>
</comment>
<dbReference type="InterPro" id="IPR024072">
    <property type="entry name" value="DHFR-like_dom_sf"/>
</dbReference>
<comment type="function">
    <text evidence="7 8">Key enzyme in folate metabolism. Catalyzes an essential reaction for de novo glycine and purine synthesis, and for DNA precursor synthesis.</text>
</comment>
<dbReference type="GO" id="GO:0046654">
    <property type="term" value="P:tetrahydrofolate biosynthetic process"/>
    <property type="evidence" value="ECO:0007669"/>
    <property type="project" value="UniProtKB-UniPathway"/>
</dbReference>
<dbReference type="AlphaFoldDB" id="A0A554X089"/>
<dbReference type="EC" id="1.5.1.3" evidence="3 8"/>
<evidence type="ECO:0000313" key="10">
    <source>
        <dbReference type="EMBL" id="TSE29218.1"/>
    </source>
</evidence>
<evidence type="ECO:0000256" key="4">
    <source>
        <dbReference type="ARBA" id="ARBA00022563"/>
    </source>
</evidence>
<feature type="domain" description="DHFR" evidence="9">
    <location>
        <begin position="7"/>
        <end position="181"/>
    </location>
</feature>
<keyword evidence="5 8" id="KW-0521">NADP</keyword>